<accession>A0ABT0XM92</accession>
<feature type="chain" id="PRO_5045956184" evidence="1">
    <location>
        <begin position="25"/>
        <end position="362"/>
    </location>
</feature>
<proteinExistence type="predicted"/>
<gene>
    <name evidence="2" type="ORF">NDM98_17315</name>
</gene>
<name>A0ABT0XM92_9BACI</name>
<feature type="signal peptide" evidence="1">
    <location>
        <begin position="1"/>
        <end position="24"/>
    </location>
</feature>
<reference evidence="2" key="1">
    <citation type="submission" date="2022-06" db="EMBL/GenBank/DDBJ databases">
        <title>Alkalicoccobacillus porphyridii sp. nov., isolated from a marine red alga, Porphyridium purpureum and reclassification of Shouchella plakortidis and Shouchella gibsonii as Alkalicoccobacillus plakortidis comb. nov. and Alkalicoccobacillus gibsonii comb. nov.</title>
        <authorList>
            <person name="Kim K.H."/>
            <person name="Lee J.K."/>
            <person name="Han D.M."/>
            <person name="Baek J.H."/>
            <person name="Jeon C.O."/>
        </authorList>
    </citation>
    <scope>NUCLEOTIDE SEQUENCE</scope>
    <source>
        <strain evidence="2">DSM 19153</strain>
    </source>
</reference>
<dbReference type="InterPro" id="IPR029058">
    <property type="entry name" value="AB_hydrolase_fold"/>
</dbReference>
<dbReference type="RefSeq" id="WP_251610369.1">
    <property type="nucleotide sequence ID" value="NZ_JAMQJY010000002.1"/>
</dbReference>
<dbReference type="Gene3D" id="3.40.50.1820">
    <property type="entry name" value="alpha/beta hydrolase"/>
    <property type="match status" value="1"/>
</dbReference>
<dbReference type="SUPFAM" id="SSF53474">
    <property type="entry name" value="alpha/beta-Hydrolases"/>
    <property type="match status" value="1"/>
</dbReference>
<evidence type="ECO:0000313" key="2">
    <source>
        <dbReference type="EMBL" id="MCM2677027.1"/>
    </source>
</evidence>
<dbReference type="Proteomes" id="UP001203665">
    <property type="component" value="Unassembled WGS sequence"/>
</dbReference>
<organism evidence="2 3">
    <name type="scientific">Alkalicoccobacillus plakortidis</name>
    <dbReference type="NCBI Taxonomy" id="444060"/>
    <lineage>
        <taxon>Bacteria</taxon>
        <taxon>Bacillati</taxon>
        <taxon>Bacillota</taxon>
        <taxon>Bacilli</taxon>
        <taxon>Bacillales</taxon>
        <taxon>Bacillaceae</taxon>
        <taxon>Alkalicoccobacillus</taxon>
    </lineage>
</organism>
<evidence type="ECO:0000256" key="1">
    <source>
        <dbReference type="SAM" id="SignalP"/>
    </source>
</evidence>
<dbReference type="EMBL" id="JAMQJY010000002">
    <property type="protein sequence ID" value="MCM2677027.1"/>
    <property type="molecule type" value="Genomic_DNA"/>
</dbReference>
<comment type="caution">
    <text evidence="2">The sequence shown here is derived from an EMBL/GenBank/DDBJ whole genome shotgun (WGS) entry which is preliminary data.</text>
</comment>
<keyword evidence="1" id="KW-0732">Signal</keyword>
<sequence>MRLKVLILCLIALFVLSTPYSVNAGSFGKGDPFGPVGEWYIGEESSTPNSHSPVLFVHGYNSSSTTWWKENDMYDLFREAGYRTSFINLHPDKDMWVNGAILADKLEQIYDYFGEPLMVVAHSKGGLDTQSALVHFNAEQYVSKVFTLSSPHHGSELADLAHSNWASWLTGIIGARSEATESLQTGAMAQFRQETDPLAQELDVPFYTFSGYEPGSFGSALYWGGIYLNSYGENDGSVTVNHSKLSYAHERESGPWNHSEVKTGEYAYSFIEPLLHAESSYERQRNGYPYSSGTIVRGGEVEDILTEEFLVESDVDLASVHLLTNEEVHNAEFIAPDGTKHQAVSQARKRTLCLRRCLDLFF</sequence>
<keyword evidence="3" id="KW-1185">Reference proteome</keyword>
<protein>
    <submittedName>
        <fullName evidence="2">Lipase</fullName>
    </submittedName>
</protein>
<evidence type="ECO:0000313" key="3">
    <source>
        <dbReference type="Proteomes" id="UP001203665"/>
    </source>
</evidence>